<evidence type="ECO:0000313" key="4">
    <source>
        <dbReference type="EMBL" id="CAI78596.1"/>
    </source>
</evidence>
<evidence type="ECO:0000256" key="2">
    <source>
        <dbReference type="SAM" id="MobiDB-lite"/>
    </source>
</evidence>
<dbReference type="PANTHER" id="PTHR47814">
    <property type="entry name" value="PEPTIDYL-TRNA HYDROLASE ARFB"/>
    <property type="match status" value="1"/>
</dbReference>
<evidence type="ECO:0000259" key="3">
    <source>
        <dbReference type="PROSITE" id="PS00745"/>
    </source>
</evidence>
<accession>Q2YZX0</accession>
<gene>
    <name evidence="4" type="primary">prfB</name>
</gene>
<dbReference type="AlphaFoldDB" id="Q2YZX0"/>
<protein>
    <submittedName>
        <fullName evidence="4">Protein chain release factor B</fullName>
    </submittedName>
</protein>
<dbReference type="GO" id="GO:0072344">
    <property type="term" value="P:rescue of stalled ribosome"/>
    <property type="evidence" value="ECO:0007669"/>
    <property type="project" value="TreeGrafter"/>
</dbReference>
<dbReference type="InterPro" id="IPR000352">
    <property type="entry name" value="Pep_chain_release_fac_I"/>
</dbReference>
<dbReference type="SUPFAM" id="SSF75620">
    <property type="entry name" value="Release factor"/>
    <property type="match status" value="1"/>
</dbReference>
<sequence length="141" mass="15508">MLHVTDQIEISEDALEERFIRSPGAGGQNVNKVATAVQLRFDARHCRALSNAVFLRLKALAGSKMTLDGVIVLTASSHRTQDANRKDARARLIELIAAAAVPPKPRRATRPSQAAKIKRVESKKRAGEIKKTRGRVQPNHD</sequence>
<dbReference type="GO" id="GO:0004045">
    <property type="term" value="F:peptidyl-tRNA hydrolase activity"/>
    <property type="evidence" value="ECO:0007669"/>
    <property type="project" value="TreeGrafter"/>
</dbReference>
<reference evidence="4" key="1">
    <citation type="journal article" date="2005" name="Environ. Microbiol.">
        <title>Lateral gene transfer and phylogenetic assignment of environmental fosmid clones.</title>
        <authorList>
            <person name="Nesbo C.L."/>
            <person name="Boucher Y."/>
            <person name="Dlutek M."/>
            <person name="Doolittle F.W."/>
        </authorList>
    </citation>
    <scope>NUCLEOTIDE SEQUENCE</scope>
</reference>
<feature type="compositionally biased region" description="Basic and acidic residues" evidence="2">
    <location>
        <begin position="118"/>
        <end position="131"/>
    </location>
</feature>
<name>Q2YZX0_9BACT</name>
<comment type="similarity">
    <text evidence="1">Belongs to the prokaryotic/mitochondrial release factor family.</text>
</comment>
<dbReference type="PANTHER" id="PTHR47814:SF1">
    <property type="entry name" value="PEPTIDYL-TRNA HYDROLASE ARFB"/>
    <property type="match status" value="1"/>
</dbReference>
<evidence type="ECO:0000256" key="1">
    <source>
        <dbReference type="ARBA" id="ARBA00010835"/>
    </source>
</evidence>
<dbReference type="GO" id="GO:0043022">
    <property type="term" value="F:ribosome binding"/>
    <property type="evidence" value="ECO:0007669"/>
    <property type="project" value="TreeGrafter"/>
</dbReference>
<dbReference type="NCBIfam" id="NF006718">
    <property type="entry name" value="PRK09256.1"/>
    <property type="match status" value="1"/>
</dbReference>
<organism evidence="4">
    <name type="scientific">uncultured Aminicenantes bacterium</name>
    <dbReference type="NCBI Taxonomy" id="174294"/>
    <lineage>
        <taxon>Bacteria</taxon>
        <taxon>Candidatus Aminicenantota</taxon>
        <taxon>environmental samples</taxon>
    </lineage>
</organism>
<dbReference type="GO" id="GO:0003747">
    <property type="term" value="F:translation release factor activity"/>
    <property type="evidence" value="ECO:0007669"/>
    <property type="project" value="InterPro"/>
</dbReference>
<proteinExistence type="inferred from homology"/>
<dbReference type="PROSITE" id="PS00745">
    <property type="entry name" value="RF_PROK_I"/>
    <property type="match status" value="1"/>
</dbReference>
<dbReference type="EMBL" id="AJ937765">
    <property type="protein sequence ID" value="CAI78596.1"/>
    <property type="molecule type" value="Genomic_DNA"/>
</dbReference>
<dbReference type="Pfam" id="PF00472">
    <property type="entry name" value="RF-1"/>
    <property type="match status" value="1"/>
</dbReference>
<feature type="domain" description="Prokaryotic-type class I peptide chain release factors" evidence="3">
    <location>
        <begin position="21"/>
        <end position="37"/>
    </location>
</feature>
<dbReference type="InterPro" id="IPR045853">
    <property type="entry name" value="Pep_chain_release_fac_I_sf"/>
</dbReference>
<feature type="region of interest" description="Disordered" evidence="2">
    <location>
        <begin position="102"/>
        <end position="141"/>
    </location>
</feature>
<dbReference type="Gene3D" id="3.30.160.20">
    <property type="match status" value="1"/>
</dbReference>